<evidence type="ECO:0000313" key="1">
    <source>
        <dbReference type="EMBL" id="KKL89832.1"/>
    </source>
</evidence>
<name>A0A0F9IRR7_9ZZZZ</name>
<comment type="caution">
    <text evidence="1">The sequence shown here is derived from an EMBL/GenBank/DDBJ whole genome shotgun (WGS) entry which is preliminary data.</text>
</comment>
<organism evidence="1">
    <name type="scientific">marine sediment metagenome</name>
    <dbReference type="NCBI Taxonomy" id="412755"/>
    <lineage>
        <taxon>unclassified sequences</taxon>
        <taxon>metagenomes</taxon>
        <taxon>ecological metagenomes</taxon>
    </lineage>
</organism>
<dbReference type="EMBL" id="LAZR01020176">
    <property type="protein sequence ID" value="KKL89832.1"/>
    <property type="molecule type" value="Genomic_DNA"/>
</dbReference>
<proteinExistence type="predicted"/>
<dbReference type="AlphaFoldDB" id="A0A0F9IRR7"/>
<sequence length="56" mass="6419">MIKIANNFPPFSSRRIHVKRVTGRFLKGGEEVNLDLKPGDVVTITCPRDKRDVYPH</sequence>
<protein>
    <submittedName>
        <fullName evidence="1">Uncharacterized protein</fullName>
    </submittedName>
</protein>
<gene>
    <name evidence="1" type="ORF">LCGC14_1910770</name>
</gene>
<accession>A0A0F9IRR7</accession>
<reference evidence="1" key="1">
    <citation type="journal article" date="2015" name="Nature">
        <title>Complex archaea that bridge the gap between prokaryotes and eukaryotes.</title>
        <authorList>
            <person name="Spang A."/>
            <person name="Saw J.H."/>
            <person name="Jorgensen S.L."/>
            <person name="Zaremba-Niedzwiedzka K."/>
            <person name="Martijn J."/>
            <person name="Lind A.E."/>
            <person name="van Eijk R."/>
            <person name="Schleper C."/>
            <person name="Guy L."/>
            <person name="Ettema T.J."/>
        </authorList>
    </citation>
    <scope>NUCLEOTIDE SEQUENCE</scope>
</reference>